<feature type="domain" description="MYND-type" evidence="5">
    <location>
        <begin position="517"/>
        <end position="565"/>
    </location>
</feature>
<evidence type="ECO:0000256" key="4">
    <source>
        <dbReference type="PROSITE-ProRule" id="PRU00134"/>
    </source>
</evidence>
<dbReference type="EMBL" id="CAJNJQ010003582">
    <property type="protein sequence ID" value="CAE7201347.1"/>
    <property type="molecule type" value="Genomic_DNA"/>
</dbReference>
<evidence type="ECO:0000259" key="5">
    <source>
        <dbReference type="PROSITE" id="PS50865"/>
    </source>
</evidence>
<dbReference type="AlphaFoldDB" id="A0A8H3I1K4"/>
<dbReference type="GO" id="GO:0008270">
    <property type="term" value="F:zinc ion binding"/>
    <property type="evidence" value="ECO:0007669"/>
    <property type="project" value="UniProtKB-KW"/>
</dbReference>
<evidence type="ECO:0000256" key="3">
    <source>
        <dbReference type="ARBA" id="ARBA00022833"/>
    </source>
</evidence>
<keyword evidence="1" id="KW-0479">Metal-binding</keyword>
<evidence type="ECO:0000256" key="1">
    <source>
        <dbReference type="ARBA" id="ARBA00022723"/>
    </source>
</evidence>
<dbReference type="Pfam" id="PF01753">
    <property type="entry name" value="zf-MYND"/>
    <property type="match status" value="1"/>
</dbReference>
<proteinExistence type="predicted"/>
<evidence type="ECO:0000256" key="2">
    <source>
        <dbReference type="ARBA" id="ARBA00022771"/>
    </source>
</evidence>
<evidence type="ECO:0000313" key="6">
    <source>
        <dbReference type="EMBL" id="CAE7201347.1"/>
    </source>
</evidence>
<keyword evidence="3" id="KW-0862">Zinc</keyword>
<dbReference type="Proteomes" id="UP000663827">
    <property type="component" value="Unassembled WGS sequence"/>
</dbReference>
<dbReference type="PROSITE" id="PS50865">
    <property type="entry name" value="ZF_MYND_2"/>
    <property type="match status" value="1"/>
</dbReference>
<comment type="caution">
    <text evidence="6">The sequence shown here is derived from an EMBL/GenBank/DDBJ whole genome shotgun (WGS) entry which is preliminary data.</text>
</comment>
<dbReference type="Gene3D" id="6.10.140.2220">
    <property type="match status" value="1"/>
</dbReference>
<accession>A0A8H3I1K4</accession>
<name>A0A8H3I1K4_9AGAM</name>
<protein>
    <recommendedName>
        <fullName evidence="5">MYND-type domain-containing protein</fullName>
    </recommendedName>
</protein>
<keyword evidence="2 4" id="KW-0863">Zinc-finger</keyword>
<dbReference type="InterPro" id="IPR002893">
    <property type="entry name" value="Znf_MYND"/>
</dbReference>
<reference evidence="6" key="1">
    <citation type="submission" date="2021-01" db="EMBL/GenBank/DDBJ databases">
        <authorList>
            <person name="Kaushik A."/>
        </authorList>
    </citation>
    <scope>NUCLEOTIDE SEQUENCE</scope>
    <source>
        <strain evidence="6">AG5</strain>
    </source>
</reference>
<dbReference type="SUPFAM" id="SSF144232">
    <property type="entry name" value="HIT/MYND zinc finger-like"/>
    <property type="match status" value="1"/>
</dbReference>
<gene>
    <name evidence="6" type="ORF">RDB_LOCUS139048</name>
</gene>
<evidence type="ECO:0000313" key="7">
    <source>
        <dbReference type="Proteomes" id="UP000663827"/>
    </source>
</evidence>
<organism evidence="6 7">
    <name type="scientific">Rhizoctonia solani</name>
    <dbReference type="NCBI Taxonomy" id="456999"/>
    <lineage>
        <taxon>Eukaryota</taxon>
        <taxon>Fungi</taxon>
        <taxon>Dikarya</taxon>
        <taxon>Basidiomycota</taxon>
        <taxon>Agaricomycotina</taxon>
        <taxon>Agaricomycetes</taxon>
        <taxon>Cantharellales</taxon>
        <taxon>Ceratobasidiaceae</taxon>
        <taxon>Rhizoctonia</taxon>
    </lineage>
</organism>
<sequence>MFISPIDFGPRLDEYLASCRRRTSCGRAPSKDDIRQAIASLASPNHPPYTTFETILALETRSSCAHIDLLLTGAHILPSCIRLLKQYCSDRISVSALFDYAYGYLCLQVMNLSIEVAKLAQVNALSLFLHSVERSSGGTQDKAITKDLSIYMRKWESKEFTPQGQHLLPANKLLGWRSDASTGLATALSRIGGFTILDMVFLMLEIWKARGELLGCVKGALQLPGYAGWCGIFHLMHNTLVRMHGISHTNGQEYDEADNWITLITIIQRYALCTNDHEDITISYLLKNRPNNEREKPRTSAVSPADVGQIVEAYINKASQHPTIKYAHATRLFAFTLMNCYLDEYKFVSNFTRISEAALADSWVQLGMMTGVGLSMWTYFTDSVISTLIVVPAFSKVFLEMRPTVLAIFVNENLLDFLGYLVSYPLTTNDKMVIENRWYWQKNMLKILHQFSPQLGEHMQTASLERIDSIYSTWIKTAQSLQYHKVMRSNNSTHAKDYLHTWEDTWDQIGDAVGGHLAQCGYPRCPAPEQTGDLQCSGCLSRWYCSSRCQQADWDYHADPHRPECINTLALEVVR</sequence>